<dbReference type="EMBL" id="NBSK02000009">
    <property type="protein sequence ID" value="KAJ0187117.1"/>
    <property type="molecule type" value="Genomic_DNA"/>
</dbReference>
<accession>A0A9R1UGV9</accession>
<feature type="transmembrane region" description="Helical" evidence="1">
    <location>
        <begin position="15"/>
        <end position="40"/>
    </location>
</feature>
<proteinExistence type="predicted"/>
<evidence type="ECO:0000313" key="2">
    <source>
        <dbReference type="EMBL" id="KAJ0187117.1"/>
    </source>
</evidence>
<keyword evidence="3" id="KW-1185">Reference proteome</keyword>
<sequence length="153" mass="17243">MSIQTNAMDRFQVCFLAIGCVFHAFIGCLIPAIFIGSVCLRRDYLKEMFKRLKEALEEGREVSFITNMDDVISPFIGQCADVFLNKNWWKQTIQTFICPHANHIQCLIFNKNLVGSPMLHVKCLPTSGMRNGQDPISLTSVGINSIIYVGKIP</sequence>
<evidence type="ECO:0000256" key="1">
    <source>
        <dbReference type="SAM" id="Phobius"/>
    </source>
</evidence>
<name>A0A9R1UGV9_LACSA</name>
<dbReference type="AlphaFoldDB" id="A0A9R1UGV9"/>
<reference evidence="2 3" key="1">
    <citation type="journal article" date="2017" name="Nat. Commun.">
        <title>Genome assembly with in vitro proximity ligation data and whole-genome triplication in lettuce.</title>
        <authorList>
            <person name="Reyes-Chin-Wo S."/>
            <person name="Wang Z."/>
            <person name="Yang X."/>
            <person name="Kozik A."/>
            <person name="Arikit S."/>
            <person name="Song C."/>
            <person name="Xia L."/>
            <person name="Froenicke L."/>
            <person name="Lavelle D.O."/>
            <person name="Truco M.J."/>
            <person name="Xia R."/>
            <person name="Zhu S."/>
            <person name="Xu C."/>
            <person name="Xu H."/>
            <person name="Xu X."/>
            <person name="Cox K."/>
            <person name="Korf I."/>
            <person name="Meyers B.C."/>
            <person name="Michelmore R.W."/>
        </authorList>
    </citation>
    <scope>NUCLEOTIDE SEQUENCE [LARGE SCALE GENOMIC DNA]</scope>
    <source>
        <strain evidence="3">cv. Salinas</strain>
        <tissue evidence="2">Seedlings</tissue>
    </source>
</reference>
<gene>
    <name evidence="2" type="ORF">LSAT_V11C900459790</name>
</gene>
<keyword evidence="1" id="KW-0812">Transmembrane</keyword>
<organism evidence="2 3">
    <name type="scientific">Lactuca sativa</name>
    <name type="common">Garden lettuce</name>
    <dbReference type="NCBI Taxonomy" id="4236"/>
    <lineage>
        <taxon>Eukaryota</taxon>
        <taxon>Viridiplantae</taxon>
        <taxon>Streptophyta</taxon>
        <taxon>Embryophyta</taxon>
        <taxon>Tracheophyta</taxon>
        <taxon>Spermatophyta</taxon>
        <taxon>Magnoliopsida</taxon>
        <taxon>eudicotyledons</taxon>
        <taxon>Gunneridae</taxon>
        <taxon>Pentapetalae</taxon>
        <taxon>asterids</taxon>
        <taxon>campanulids</taxon>
        <taxon>Asterales</taxon>
        <taxon>Asteraceae</taxon>
        <taxon>Cichorioideae</taxon>
        <taxon>Cichorieae</taxon>
        <taxon>Lactucinae</taxon>
        <taxon>Lactuca</taxon>
    </lineage>
</organism>
<keyword evidence="1" id="KW-0472">Membrane</keyword>
<comment type="caution">
    <text evidence="2">The sequence shown here is derived from an EMBL/GenBank/DDBJ whole genome shotgun (WGS) entry which is preliminary data.</text>
</comment>
<dbReference type="Proteomes" id="UP000235145">
    <property type="component" value="Unassembled WGS sequence"/>
</dbReference>
<protein>
    <submittedName>
        <fullName evidence="2">Uncharacterized protein</fullName>
    </submittedName>
</protein>
<evidence type="ECO:0000313" key="3">
    <source>
        <dbReference type="Proteomes" id="UP000235145"/>
    </source>
</evidence>
<keyword evidence="1" id="KW-1133">Transmembrane helix</keyword>